<accession>A0AAN7ZF88</accession>
<evidence type="ECO:0000313" key="3">
    <source>
        <dbReference type="Proteomes" id="UP001329430"/>
    </source>
</evidence>
<dbReference type="Proteomes" id="UP001329430">
    <property type="component" value="Chromosome 8"/>
</dbReference>
<feature type="transmembrane region" description="Helical" evidence="1">
    <location>
        <begin position="435"/>
        <end position="457"/>
    </location>
</feature>
<keyword evidence="1" id="KW-0812">Transmembrane</keyword>
<feature type="transmembrane region" description="Helical" evidence="1">
    <location>
        <begin position="326"/>
        <end position="346"/>
    </location>
</feature>
<comment type="caution">
    <text evidence="2">The sequence shown here is derived from an EMBL/GenBank/DDBJ whole genome shotgun (WGS) entry which is preliminary data.</text>
</comment>
<evidence type="ECO:0008006" key="4">
    <source>
        <dbReference type="Google" id="ProtNLM"/>
    </source>
</evidence>
<dbReference type="EMBL" id="JAVRBK010000008">
    <property type="protein sequence ID" value="KAK5640372.1"/>
    <property type="molecule type" value="Genomic_DNA"/>
</dbReference>
<keyword evidence="3" id="KW-1185">Reference proteome</keyword>
<feature type="transmembrane region" description="Helical" evidence="1">
    <location>
        <begin position="469"/>
        <end position="491"/>
    </location>
</feature>
<dbReference type="PANTHER" id="PTHR31061">
    <property type="entry name" value="LD22376P"/>
    <property type="match status" value="1"/>
</dbReference>
<feature type="transmembrane region" description="Helical" evidence="1">
    <location>
        <begin position="126"/>
        <end position="151"/>
    </location>
</feature>
<reference evidence="2 3" key="1">
    <citation type="journal article" date="2024" name="Insects">
        <title>An Improved Chromosome-Level Genome Assembly of the Firefly Pyrocoelia pectoralis.</title>
        <authorList>
            <person name="Fu X."/>
            <person name="Meyer-Rochow V.B."/>
            <person name="Ballantyne L."/>
            <person name="Zhu X."/>
        </authorList>
    </citation>
    <scope>NUCLEOTIDE SEQUENCE [LARGE SCALE GENOMIC DNA]</scope>
    <source>
        <strain evidence="2">XCY_ONT2</strain>
    </source>
</reference>
<dbReference type="PANTHER" id="PTHR31061:SF24">
    <property type="entry name" value="LD22376P"/>
    <property type="match status" value="1"/>
</dbReference>
<feature type="transmembrane region" description="Helical" evidence="1">
    <location>
        <begin position="503"/>
        <end position="521"/>
    </location>
</feature>
<evidence type="ECO:0000256" key="1">
    <source>
        <dbReference type="SAM" id="Phobius"/>
    </source>
</evidence>
<proteinExistence type="predicted"/>
<keyword evidence="1" id="KW-1133">Transmembrane helix</keyword>
<dbReference type="AlphaFoldDB" id="A0AAN7ZF88"/>
<sequence length="568" mass="64350">MVLNSWTEDYGSEMFRDFNMSKLGRDEAYLNIVSEHPQPLQVYTVYKECYKCPFTKERTVTNESIIISTHYEKLWRILADAPISSSVDSSTGVLCDFNPEFEEFGVYNLRISQSCELETLKEPVNIYFPILTVVVIYSLLTLIAASFLYVLKVYTKKVERQTTSYDIDPKRCKQKSRVTSLDTFRGLTISLMILVNFGCGGYAIFDHVTWNGLQLADIVFPWFMWIMGVCIPISSYSNVKRGIAKRTALLGILRRSCILFMLGLFLGAGSYLDTLRIFGVLQRFGICYLIVAASFVMFPPEIETGGDYIEKQTKKMWKDILAMKHHWAIAFSLGALHSLIIFLVHAPNCARGYLGPGGLHENSSHVGCTGGATGYIDRLILGDHMYQHSVLREIYKGDAFEVEGILGCVTSALQVFLGSQAGSTILFYKAHTSRLLRWVIWGTVLGLIGGFLCGFSKEEGIIPMNKHLWSLSYVLVTSSLAFLVLSICYLLVDVKKYWSGKPFLYAGMNAIFMYIGHSLAFNNFPIRWTPTHAGFTTHFVMLFENVWAVGVWLLIAYLLYRHKFFLTI</sequence>
<feature type="transmembrane region" description="Helical" evidence="1">
    <location>
        <begin position="541"/>
        <end position="560"/>
    </location>
</feature>
<feature type="transmembrane region" description="Helical" evidence="1">
    <location>
        <begin position="183"/>
        <end position="205"/>
    </location>
</feature>
<evidence type="ECO:0000313" key="2">
    <source>
        <dbReference type="EMBL" id="KAK5640372.1"/>
    </source>
</evidence>
<feature type="transmembrane region" description="Helical" evidence="1">
    <location>
        <begin position="252"/>
        <end position="271"/>
    </location>
</feature>
<keyword evidence="1" id="KW-0472">Membrane</keyword>
<gene>
    <name evidence="2" type="ORF">RI129_011183</name>
</gene>
<protein>
    <recommendedName>
        <fullName evidence="4">Heparan-alpha-glucosaminide N-acetyltransferase</fullName>
    </recommendedName>
</protein>
<organism evidence="2 3">
    <name type="scientific">Pyrocoelia pectoralis</name>
    <dbReference type="NCBI Taxonomy" id="417401"/>
    <lineage>
        <taxon>Eukaryota</taxon>
        <taxon>Metazoa</taxon>
        <taxon>Ecdysozoa</taxon>
        <taxon>Arthropoda</taxon>
        <taxon>Hexapoda</taxon>
        <taxon>Insecta</taxon>
        <taxon>Pterygota</taxon>
        <taxon>Neoptera</taxon>
        <taxon>Endopterygota</taxon>
        <taxon>Coleoptera</taxon>
        <taxon>Polyphaga</taxon>
        <taxon>Elateriformia</taxon>
        <taxon>Elateroidea</taxon>
        <taxon>Lampyridae</taxon>
        <taxon>Lampyrinae</taxon>
        <taxon>Pyrocoelia</taxon>
    </lineage>
</organism>
<feature type="transmembrane region" description="Helical" evidence="1">
    <location>
        <begin position="211"/>
        <end position="231"/>
    </location>
</feature>
<name>A0AAN7ZF88_9COLE</name>
<feature type="transmembrane region" description="Helical" evidence="1">
    <location>
        <begin position="404"/>
        <end position="428"/>
    </location>
</feature>
<feature type="transmembrane region" description="Helical" evidence="1">
    <location>
        <begin position="277"/>
        <end position="298"/>
    </location>
</feature>